<evidence type="ECO:0000313" key="3">
    <source>
        <dbReference type="Proteomes" id="UP000076502"/>
    </source>
</evidence>
<feature type="compositionally biased region" description="Low complexity" evidence="1">
    <location>
        <begin position="357"/>
        <end position="369"/>
    </location>
</feature>
<dbReference type="OrthoDB" id="7552368at2759"/>
<reference evidence="2 3" key="1">
    <citation type="submission" date="2015-07" db="EMBL/GenBank/DDBJ databases">
        <title>The genome of Dufourea novaeangliae.</title>
        <authorList>
            <person name="Pan H."/>
            <person name="Kapheim K."/>
        </authorList>
    </citation>
    <scope>NUCLEOTIDE SEQUENCE [LARGE SCALE GENOMIC DNA]</scope>
    <source>
        <strain evidence="2">0120121106</strain>
        <tissue evidence="2">Whole body</tissue>
    </source>
</reference>
<feature type="compositionally biased region" description="Basic and acidic residues" evidence="1">
    <location>
        <begin position="409"/>
        <end position="424"/>
    </location>
</feature>
<keyword evidence="3" id="KW-1185">Reference proteome</keyword>
<feature type="compositionally biased region" description="Basic and acidic residues" evidence="1">
    <location>
        <begin position="201"/>
        <end position="214"/>
    </location>
</feature>
<dbReference type="Proteomes" id="UP000076502">
    <property type="component" value="Unassembled WGS sequence"/>
</dbReference>
<accession>A0A154P045</accession>
<gene>
    <name evidence="2" type="ORF">WN55_08844</name>
</gene>
<feature type="compositionally biased region" description="Polar residues" evidence="1">
    <location>
        <begin position="381"/>
        <end position="407"/>
    </location>
</feature>
<dbReference type="EMBL" id="KQ434786">
    <property type="protein sequence ID" value="KZC05237.1"/>
    <property type="molecule type" value="Genomic_DNA"/>
</dbReference>
<sequence length="463" mass="51020">MFETNLEEQPRIHKFWSLPVPTFTISNLFKDNGDMALMKTKITTMECTLKDILEIVKQIIEATKPKPCPTKVDVVSHIDQAEKGPETVIVDPLEPTVIDVTDDEKVDTVQNTEKYEMMPINVDDGVINGDSFSAVETSTNEKETAPVETVNKETLKPSENIDTYLLPDVNENQSNKNDHENNEGSELIAKPQEIEALQIPDESKSRTKEGKDDRALLTEDERRWNTPPELIPEQVIRQPYTKNGRSLSIPITANINLNTGNNAHSLGFQVGPEGLSYSESNSFNHPAISQSQSVSLAAGATGIAGSAAQSVGQYHPVHGNQGNVNSNSFGFGNTAASSSGAVQNGHVATAASSSVGSLHSSASSSAGSIGHSGGTHIRFPNGNQGQPTWTNIRPNHNSNDRQPSNQPKLEIDVKPHRGHREQNRESIILHVTPHRPQWENRRPIIRVHKWHPSYRAYYDDEQF</sequence>
<dbReference type="AlphaFoldDB" id="A0A154P045"/>
<proteinExistence type="predicted"/>
<organism evidence="2 3">
    <name type="scientific">Dufourea novaeangliae</name>
    <name type="common">Sweat bee</name>
    <dbReference type="NCBI Taxonomy" id="178035"/>
    <lineage>
        <taxon>Eukaryota</taxon>
        <taxon>Metazoa</taxon>
        <taxon>Ecdysozoa</taxon>
        <taxon>Arthropoda</taxon>
        <taxon>Hexapoda</taxon>
        <taxon>Insecta</taxon>
        <taxon>Pterygota</taxon>
        <taxon>Neoptera</taxon>
        <taxon>Endopterygota</taxon>
        <taxon>Hymenoptera</taxon>
        <taxon>Apocrita</taxon>
        <taxon>Aculeata</taxon>
        <taxon>Apoidea</taxon>
        <taxon>Anthophila</taxon>
        <taxon>Halictidae</taxon>
        <taxon>Rophitinae</taxon>
        <taxon>Dufourea</taxon>
    </lineage>
</organism>
<feature type="region of interest" description="Disordered" evidence="1">
    <location>
        <begin position="167"/>
        <end position="214"/>
    </location>
</feature>
<evidence type="ECO:0000256" key="1">
    <source>
        <dbReference type="SAM" id="MobiDB-lite"/>
    </source>
</evidence>
<evidence type="ECO:0000313" key="2">
    <source>
        <dbReference type="EMBL" id="KZC05237.1"/>
    </source>
</evidence>
<name>A0A154P045_DUFNO</name>
<feature type="region of interest" description="Disordered" evidence="1">
    <location>
        <begin position="357"/>
        <end position="425"/>
    </location>
</feature>
<protein>
    <submittedName>
        <fullName evidence="2">Uncharacterized protein</fullName>
    </submittedName>
</protein>